<protein>
    <submittedName>
        <fullName evidence="15">Nothepsin</fullName>
    </submittedName>
</protein>
<feature type="domain" description="NTF2" evidence="12">
    <location>
        <begin position="377"/>
        <end position="407"/>
    </location>
</feature>
<accession>A0A8M1HJP7</accession>
<dbReference type="OrthoDB" id="771136at2759"/>
<evidence type="ECO:0000259" key="13">
    <source>
        <dbReference type="PROSITE" id="PS51767"/>
    </source>
</evidence>
<reference evidence="15" key="1">
    <citation type="submission" date="2025-08" db="UniProtKB">
        <authorList>
            <consortium name="RefSeq"/>
        </authorList>
    </citation>
    <scope>IDENTIFICATION</scope>
</reference>
<comment type="similarity">
    <text evidence="1 11">Belongs to the peptidase A1 family.</text>
</comment>
<dbReference type="InterPro" id="IPR018222">
    <property type="entry name" value="Nuclear_transport_factor_2_euk"/>
</dbReference>
<dbReference type="InterPro" id="IPR001969">
    <property type="entry name" value="Aspartic_peptidase_AS"/>
</dbReference>
<dbReference type="Gene3D" id="2.40.70.10">
    <property type="entry name" value="Acid Proteases"/>
    <property type="match status" value="2"/>
</dbReference>
<dbReference type="KEGG" id="bspl:114862529"/>
<dbReference type="InterPro" id="IPR021109">
    <property type="entry name" value="Peptidase_aspartic_dom_sf"/>
</dbReference>
<feature type="disulfide bond" evidence="10">
    <location>
        <begin position="278"/>
        <end position="282"/>
    </location>
</feature>
<evidence type="ECO:0000256" key="2">
    <source>
        <dbReference type="ARBA" id="ARBA00022670"/>
    </source>
</evidence>
<evidence type="ECO:0000313" key="15">
    <source>
        <dbReference type="RefSeq" id="XP_040928422.1"/>
    </source>
</evidence>
<dbReference type="PANTHER" id="PTHR47966:SF37">
    <property type="entry name" value="CATHEPSIN E-A-LIKE"/>
    <property type="match status" value="1"/>
</dbReference>
<evidence type="ECO:0000256" key="11">
    <source>
        <dbReference type="RuleBase" id="RU000454"/>
    </source>
</evidence>
<dbReference type="InterPro" id="IPR033121">
    <property type="entry name" value="PEPTIDASE_A1"/>
</dbReference>
<evidence type="ECO:0000256" key="10">
    <source>
        <dbReference type="PIRSR" id="PIRSR601461-2"/>
    </source>
</evidence>
<keyword evidence="2 11" id="KW-0645">Protease</keyword>
<keyword evidence="6" id="KW-0865">Zymogen</keyword>
<keyword evidence="14" id="KW-1185">Reference proteome</keyword>
<dbReference type="FunFam" id="2.40.70.10:FF:000066">
    <property type="entry name" value="Napsin A aspartic peptidase"/>
    <property type="match status" value="1"/>
</dbReference>
<dbReference type="PANTHER" id="PTHR47966">
    <property type="entry name" value="BETA-SITE APP-CLEAVING ENZYME, ISOFORM A-RELATED"/>
    <property type="match status" value="1"/>
</dbReference>
<dbReference type="GeneID" id="114862529"/>
<keyword evidence="4 11" id="KW-0064">Aspartyl protease</keyword>
<evidence type="ECO:0000256" key="3">
    <source>
        <dbReference type="ARBA" id="ARBA00022729"/>
    </source>
</evidence>
<name>A0A8M1HJP7_BETSP</name>
<evidence type="ECO:0000259" key="12">
    <source>
        <dbReference type="PROSITE" id="PS50177"/>
    </source>
</evidence>
<evidence type="ECO:0000313" key="14">
    <source>
        <dbReference type="Proteomes" id="UP000515150"/>
    </source>
</evidence>
<dbReference type="CTD" id="114367"/>
<keyword evidence="7 10" id="KW-1015">Disulfide bond</keyword>
<dbReference type="PROSITE" id="PS51767">
    <property type="entry name" value="PEPTIDASE_A1"/>
    <property type="match status" value="1"/>
</dbReference>
<dbReference type="PROSITE" id="PS00141">
    <property type="entry name" value="ASP_PROTEASE"/>
    <property type="match status" value="2"/>
</dbReference>
<dbReference type="Gene3D" id="6.10.140.60">
    <property type="match status" value="1"/>
</dbReference>
<dbReference type="Gene3D" id="2.60.40.1960">
    <property type="match status" value="1"/>
</dbReference>
<feature type="active site" evidence="9">
    <location>
        <position position="287"/>
    </location>
</feature>
<feature type="disulfide bond" evidence="10">
    <location>
        <begin position="321"/>
        <end position="358"/>
    </location>
</feature>
<proteinExistence type="inferred from homology"/>
<feature type="disulfide bond" evidence="10">
    <location>
        <begin position="115"/>
        <end position="120"/>
    </location>
</feature>
<dbReference type="GO" id="GO:0006508">
    <property type="term" value="P:proteolysis"/>
    <property type="evidence" value="ECO:0007669"/>
    <property type="project" value="UniProtKB-KW"/>
</dbReference>
<organism evidence="14 15">
    <name type="scientific">Betta splendens</name>
    <name type="common">Siamese fighting fish</name>
    <dbReference type="NCBI Taxonomy" id="158456"/>
    <lineage>
        <taxon>Eukaryota</taxon>
        <taxon>Metazoa</taxon>
        <taxon>Chordata</taxon>
        <taxon>Craniata</taxon>
        <taxon>Vertebrata</taxon>
        <taxon>Euteleostomi</taxon>
        <taxon>Actinopterygii</taxon>
        <taxon>Neopterygii</taxon>
        <taxon>Teleostei</taxon>
        <taxon>Neoteleostei</taxon>
        <taxon>Acanthomorphata</taxon>
        <taxon>Anabantaria</taxon>
        <taxon>Anabantiformes</taxon>
        <taxon>Anabantoidei</taxon>
        <taxon>Osphronemidae</taxon>
        <taxon>Betta</taxon>
    </lineage>
</organism>
<evidence type="ECO:0000256" key="5">
    <source>
        <dbReference type="ARBA" id="ARBA00022801"/>
    </source>
</evidence>
<feature type="domain" description="Peptidase A1" evidence="13">
    <location>
        <begin position="84"/>
        <end position="399"/>
    </location>
</feature>
<dbReference type="GO" id="GO:0004190">
    <property type="term" value="F:aspartic-type endopeptidase activity"/>
    <property type="evidence" value="ECO:0007669"/>
    <property type="project" value="UniProtKB-KW"/>
</dbReference>
<keyword evidence="8" id="KW-0325">Glycoprotein</keyword>
<sequence>MWRHLAVVLVVWTWMGSAIIRVPLRRVPSIRTQLRAVGGLEEFLEHHRPDVYDRRYAQCFPPGSASLRLSRSSEKLYNFMDAQYYGDVGLGTPMQNFSVIFDTGSSDLWVPSSYCVSQACASHKHFRAFESTSFHHDGRRFGIRYGSGNLLGIMGRDTLQVAGLAALNQEFGESVYEPSAAFVMARFDGVLGMGYPALAEIGGKPVFDNMMAQNLLDEPVFSFYLSRKANSSLEGEVLLGGIDPTLFSGAIHWLPVTNKAYWQIGLDRVEVQGAALLCLHGCQAIVDTGTSLIAGPSGDILVLQQHIGATPTNNGEYFVDCARLSSLPQVTFVLGGAAYSLSAQDYVHKEVSAGRELCISGFQAVDMVSHHGPLWILGDVFLRQYYSVFDRGQDRVGLAPAKHADEP</sequence>
<evidence type="ECO:0000256" key="4">
    <source>
        <dbReference type="ARBA" id="ARBA00022750"/>
    </source>
</evidence>
<dbReference type="PROSITE" id="PS50177">
    <property type="entry name" value="NTF2_DOMAIN"/>
    <property type="match status" value="1"/>
</dbReference>
<evidence type="ECO:0000256" key="1">
    <source>
        <dbReference type="ARBA" id="ARBA00007447"/>
    </source>
</evidence>
<dbReference type="AlphaFoldDB" id="A0A8M1HJP7"/>
<dbReference type="Proteomes" id="UP000515150">
    <property type="component" value="Chromosome 9"/>
</dbReference>
<feature type="active site" evidence="9">
    <location>
        <position position="102"/>
    </location>
</feature>
<dbReference type="FunFam" id="2.40.70.10:FF:000004">
    <property type="entry name" value="Pepsin A"/>
    <property type="match status" value="1"/>
</dbReference>
<dbReference type="InterPro" id="IPR001461">
    <property type="entry name" value="Aspartic_peptidase_A1"/>
</dbReference>
<gene>
    <name evidence="15" type="primary">nots</name>
</gene>
<dbReference type="SUPFAM" id="SSF50630">
    <property type="entry name" value="Acid proteases"/>
    <property type="match status" value="1"/>
</dbReference>
<evidence type="ECO:0000256" key="6">
    <source>
        <dbReference type="ARBA" id="ARBA00023145"/>
    </source>
</evidence>
<keyword evidence="3" id="KW-0732">Signal</keyword>
<dbReference type="Pfam" id="PF07966">
    <property type="entry name" value="A1_Propeptide"/>
    <property type="match status" value="1"/>
</dbReference>
<evidence type="ECO:0000256" key="7">
    <source>
        <dbReference type="ARBA" id="ARBA00023157"/>
    </source>
</evidence>
<dbReference type="PRINTS" id="PR00792">
    <property type="entry name" value="PEPSIN"/>
</dbReference>
<dbReference type="RefSeq" id="XP_040928422.1">
    <property type="nucleotide sequence ID" value="XM_041072488.2"/>
</dbReference>
<evidence type="ECO:0000256" key="9">
    <source>
        <dbReference type="PIRSR" id="PIRSR601461-1"/>
    </source>
</evidence>
<dbReference type="Pfam" id="PF00026">
    <property type="entry name" value="Asp"/>
    <property type="match status" value="1"/>
</dbReference>
<evidence type="ECO:0000256" key="8">
    <source>
        <dbReference type="ARBA" id="ARBA00023180"/>
    </source>
</evidence>
<keyword evidence="5 11" id="KW-0378">Hydrolase</keyword>
<dbReference type="InterPro" id="IPR012848">
    <property type="entry name" value="Aspartic_peptidase_N"/>
</dbReference>